<dbReference type="InterPro" id="IPR050131">
    <property type="entry name" value="Peptidase_S8_subtilisin-like"/>
</dbReference>
<reference evidence="12 13" key="1">
    <citation type="journal article" date="2016" name="Genome Biol. Evol.">
        <title>Divergent and convergent evolution of fungal pathogenicity.</title>
        <authorList>
            <person name="Shang Y."/>
            <person name="Xiao G."/>
            <person name="Zheng P."/>
            <person name="Cen K."/>
            <person name="Zhan S."/>
            <person name="Wang C."/>
        </authorList>
    </citation>
    <scope>NUCLEOTIDE SEQUENCE [LARGE SCALE GENOMIC DNA]</scope>
    <source>
        <strain evidence="12 13">RCEF 1005</strain>
    </source>
</reference>
<dbReference type="PROSITE" id="PS00137">
    <property type="entry name" value="SUBTILASE_HIS"/>
    <property type="match status" value="1"/>
</dbReference>
<evidence type="ECO:0000256" key="8">
    <source>
        <dbReference type="RuleBase" id="RU003355"/>
    </source>
</evidence>
<dbReference type="Proteomes" id="UP000076881">
    <property type="component" value="Unassembled WGS sequence"/>
</dbReference>
<dbReference type="PRINTS" id="PR00723">
    <property type="entry name" value="SUBTILISIN"/>
</dbReference>
<gene>
    <name evidence="12" type="ORF">LEL_03355</name>
</gene>
<dbReference type="STRING" id="1081108.A0A168J053"/>
<evidence type="ECO:0000256" key="9">
    <source>
        <dbReference type="SAM" id="SignalP"/>
    </source>
</evidence>
<dbReference type="InterPro" id="IPR010259">
    <property type="entry name" value="S8pro/Inhibitor_I9"/>
</dbReference>
<dbReference type="SUPFAM" id="SSF52743">
    <property type="entry name" value="Subtilisin-like"/>
    <property type="match status" value="1"/>
</dbReference>
<organism evidence="12 13">
    <name type="scientific">Akanthomyces lecanii RCEF 1005</name>
    <dbReference type="NCBI Taxonomy" id="1081108"/>
    <lineage>
        <taxon>Eukaryota</taxon>
        <taxon>Fungi</taxon>
        <taxon>Dikarya</taxon>
        <taxon>Ascomycota</taxon>
        <taxon>Pezizomycotina</taxon>
        <taxon>Sordariomycetes</taxon>
        <taxon>Hypocreomycetidae</taxon>
        <taxon>Hypocreales</taxon>
        <taxon>Cordycipitaceae</taxon>
        <taxon>Akanthomyces</taxon>
        <taxon>Cordyceps confragosa</taxon>
    </lineage>
</organism>
<evidence type="ECO:0000259" key="11">
    <source>
        <dbReference type="Pfam" id="PF05922"/>
    </source>
</evidence>
<keyword evidence="2 7" id="KW-0645">Protease</keyword>
<accession>A0A168J053</accession>
<evidence type="ECO:0000259" key="10">
    <source>
        <dbReference type="Pfam" id="PF00082"/>
    </source>
</evidence>
<feature type="domain" description="Peptidase S8/S53" evidence="10">
    <location>
        <begin position="167"/>
        <end position="396"/>
    </location>
</feature>
<proteinExistence type="inferred from homology"/>
<dbReference type="InterPro" id="IPR015500">
    <property type="entry name" value="Peptidase_S8_subtilisin-rel"/>
</dbReference>
<feature type="active site" description="Charge relay system" evidence="7">
    <location>
        <position position="176"/>
    </location>
</feature>
<dbReference type="PROSITE" id="PS51892">
    <property type="entry name" value="SUBTILASE"/>
    <property type="match status" value="1"/>
</dbReference>
<dbReference type="CDD" id="cd04077">
    <property type="entry name" value="Peptidases_S8_PCSK9_ProteinaseK_like"/>
    <property type="match status" value="1"/>
</dbReference>
<feature type="signal peptide" evidence="9">
    <location>
        <begin position="1"/>
        <end position="16"/>
    </location>
</feature>
<dbReference type="GO" id="GO:0006508">
    <property type="term" value="P:proteolysis"/>
    <property type="evidence" value="ECO:0007669"/>
    <property type="project" value="UniProtKB-KW"/>
</dbReference>
<dbReference type="AlphaFoldDB" id="A0A168J053"/>
<evidence type="ECO:0000256" key="6">
    <source>
        <dbReference type="ARBA" id="ARBA00023157"/>
    </source>
</evidence>
<dbReference type="PANTHER" id="PTHR43806">
    <property type="entry name" value="PEPTIDASE S8"/>
    <property type="match status" value="1"/>
</dbReference>
<dbReference type="PROSITE" id="PS00136">
    <property type="entry name" value="SUBTILASE_ASP"/>
    <property type="match status" value="1"/>
</dbReference>
<dbReference type="OrthoDB" id="206201at2759"/>
<evidence type="ECO:0000256" key="2">
    <source>
        <dbReference type="ARBA" id="ARBA00022670"/>
    </source>
</evidence>
<name>A0A168J053_CORDF</name>
<dbReference type="InterPro" id="IPR023828">
    <property type="entry name" value="Peptidase_S8_Ser-AS"/>
</dbReference>
<dbReference type="GO" id="GO:0004252">
    <property type="term" value="F:serine-type endopeptidase activity"/>
    <property type="evidence" value="ECO:0007669"/>
    <property type="project" value="UniProtKB-UniRule"/>
</dbReference>
<feature type="chain" id="PRO_5007897971" evidence="9">
    <location>
        <begin position="17"/>
        <end position="419"/>
    </location>
</feature>
<evidence type="ECO:0000256" key="4">
    <source>
        <dbReference type="ARBA" id="ARBA00022801"/>
    </source>
</evidence>
<dbReference type="PANTHER" id="PTHR43806:SF58">
    <property type="entry name" value="ALKALINE PROTEASE 1-RELATED"/>
    <property type="match status" value="1"/>
</dbReference>
<keyword evidence="4 7" id="KW-0378">Hydrolase</keyword>
<feature type="active site" description="Charge relay system" evidence="7">
    <location>
        <position position="362"/>
    </location>
</feature>
<keyword evidence="6" id="KW-1015">Disulfide bond</keyword>
<evidence type="ECO:0000256" key="5">
    <source>
        <dbReference type="ARBA" id="ARBA00022825"/>
    </source>
</evidence>
<dbReference type="Pfam" id="PF05922">
    <property type="entry name" value="Inhibitor_I9"/>
    <property type="match status" value="1"/>
</dbReference>
<dbReference type="SUPFAM" id="SSF54897">
    <property type="entry name" value="Protease propeptides/inhibitors"/>
    <property type="match status" value="1"/>
</dbReference>
<dbReference type="Gene3D" id="3.40.50.200">
    <property type="entry name" value="Peptidase S8/S53 domain"/>
    <property type="match status" value="1"/>
</dbReference>
<evidence type="ECO:0000256" key="7">
    <source>
        <dbReference type="PROSITE-ProRule" id="PRU01240"/>
    </source>
</evidence>
<dbReference type="InterPro" id="IPR022398">
    <property type="entry name" value="Peptidase_S8_His-AS"/>
</dbReference>
<keyword evidence="5 7" id="KW-0720">Serine protease</keyword>
<dbReference type="EMBL" id="AZHF01000002">
    <property type="protein sequence ID" value="OAA79869.1"/>
    <property type="molecule type" value="Genomic_DNA"/>
</dbReference>
<dbReference type="InterPro" id="IPR000209">
    <property type="entry name" value="Peptidase_S8/S53_dom"/>
</dbReference>
<keyword evidence="3 9" id="KW-0732">Signal</keyword>
<dbReference type="InterPro" id="IPR023827">
    <property type="entry name" value="Peptidase_S8_Asp-AS"/>
</dbReference>
<dbReference type="InterPro" id="IPR037045">
    <property type="entry name" value="S8pro/Inhibitor_I9_sf"/>
</dbReference>
<comment type="caution">
    <text evidence="12">The sequence shown here is derived from an EMBL/GenBank/DDBJ whole genome shotgun (WGS) entry which is preliminary data.</text>
</comment>
<dbReference type="InterPro" id="IPR036852">
    <property type="entry name" value="Peptidase_S8/S53_dom_sf"/>
</dbReference>
<feature type="active site" description="Charge relay system" evidence="7">
    <location>
        <position position="207"/>
    </location>
</feature>
<dbReference type="Gene3D" id="3.30.70.80">
    <property type="entry name" value="Peptidase S8 propeptide/proteinase inhibitor I9"/>
    <property type="match status" value="1"/>
</dbReference>
<sequence length="419" mass="44792">MRVSTTVLAALPLALANPIPEGRTEPAPLILHDRAEPAPLILQERSEPAPLYLHEPEADLMARGGSGKFIIKWKSDSAAGSLNKTLAGIDDENLAYRYNDIFRGFTANVDRETIEGFRMIPDVEYIEQDVAGASTGFLTQGGAEWGLGRISHRTRGSQDYVYDESAGEGVCVYIVDSGIDDRHPDFEGRAHQIASFVQGSRIDDLGHGTHCAGTIGSKTFGVAKKADLYGIKVISSDDKAWFSDVIAAYDLVRRDSAERDCPNGVVVSSSLGGPFSQSMNDAADGMVDAGFFMAVAAGNDNRDARDYSPGSAPKVCTVGGTQIDDRRYASSNFGPLIDVNAPAVDILSTYPNQRQAWMSGTSMATPHVAGLAAYLASKSRTKATPGLCKTIADMSTKNAITNQQYGTVNSIAYNGNEFA</sequence>
<protein>
    <submittedName>
        <fullName evidence="12">Peptidase S8, subtilisin-related protein</fullName>
    </submittedName>
</protein>
<feature type="domain" description="Inhibitor I9" evidence="11">
    <location>
        <begin position="82"/>
        <end position="130"/>
    </location>
</feature>
<dbReference type="FunFam" id="3.40.50.200:FF:000014">
    <property type="entry name" value="Proteinase K"/>
    <property type="match status" value="1"/>
</dbReference>
<keyword evidence="13" id="KW-1185">Reference proteome</keyword>
<evidence type="ECO:0000256" key="1">
    <source>
        <dbReference type="ARBA" id="ARBA00011073"/>
    </source>
</evidence>
<dbReference type="InterPro" id="IPR034193">
    <property type="entry name" value="PCSK9_ProteinaseK-like"/>
</dbReference>
<comment type="similarity">
    <text evidence="1 7 8">Belongs to the peptidase S8 family.</text>
</comment>
<evidence type="ECO:0000256" key="3">
    <source>
        <dbReference type="ARBA" id="ARBA00022729"/>
    </source>
</evidence>
<dbReference type="Pfam" id="PF00082">
    <property type="entry name" value="Peptidase_S8"/>
    <property type="match status" value="1"/>
</dbReference>
<evidence type="ECO:0000313" key="13">
    <source>
        <dbReference type="Proteomes" id="UP000076881"/>
    </source>
</evidence>
<evidence type="ECO:0000313" key="12">
    <source>
        <dbReference type="EMBL" id="OAA79869.1"/>
    </source>
</evidence>
<dbReference type="PROSITE" id="PS00138">
    <property type="entry name" value="SUBTILASE_SER"/>
    <property type="match status" value="1"/>
</dbReference>
<dbReference type="GO" id="GO:0005576">
    <property type="term" value="C:extracellular region"/>
    <property type="evidence" value="ECO:0007669"/>
    <property type="project" value="UniProtKB-ARBA"/>
</dbReference>